<dbReference type="SUPFAM" id="SSF81296">
    <property type="entry name" value="E set domains"/>
    <property type="match status" value="1"/>
</dbReference>
<sequence length="407" mass="43686">MPDGSAMIIGGSKKGGWINNATVNNPTIEYFPPKSIHNSNGMPIGLAFLQDTLNSNLFPIAFVLPDGNIFMAANNDAMLYNWKDHMERRLPLIPNGVRVTYPMAGTAVLLPLSPANDYQPEILICGGSTIDDTRPGYEISSQEPASAQCSRMILTDAGIAAWETEEMLQARLMPDAVLLPTGDVLIVNGAGTGISGYGNVLNQTGASNADQPVLTPMLYKPSAPHGSRFSSAGMPSSEIPRMYHSVATLVPDGRIMIAGSNPNLDRSEVKRGLRSREAPKQLDFDHTTVLTIQLPSKVQENPDVKVVLMDFGYVTHAVHANSRLVYLKATLSADSVKLTITGPPNGNVYPPGPGWLFVVVDGVPSIAHHLMIGDGQDPEVDEKALKNVLENTSPDEYEESKSGGGEE</sequence>
<feature type="domain" description="Galactose oxidase-like Early set" evidence="3">
    <location>
        <begin position="279"/>
        <end position="372"/>
    </location>
</feature>
<evidence type="ECO:0000313" key="5">
    <source>
        <dbReference type="Proteomes" id="UP000620124"/>
    </source>
</evidence>
<dbReference type="InterPro" id="IPR037293">
    <property type="entry name" value="Gal_Oxidase_central_sf"/>
</dbReference>
<dbReference type="AlphaFoldDB" id="A0A8H7CHQ2"/>
<dbReference type="Pfam" id="PF07250">
    <property type="entry name" value="Glyoxal_oxid_N"/>
    <property type="match status" value="1"/>
</dbReference>
<dbReference type="PANTHER" id="PTHR32208">
    <property type="entry name" value="SECRETED PROTEIN-RELATED"/>
    <property type="match status" value="1"/>
</dbReference>
<dbReference type="Pfam" id="PF09118">
    <property type="entry name" value="GO-like_E_set"/>
    <property type="match status" value="1"/>
</dbReference>
<evidence type="ECO:0000259" key="2">
    <source>
        <dbReference type="Pfam" id="PF07250"/>
    </source>
</evidence>
<organism evidence="4 5">
    <name type="scientific">Mycena venus</name>
    <dbReference type="NCBI Taxonomy" id="2733690"/>
    <lineage>
        <taxon>Eukaryota</taxon>
        <taxon>Fungi</taxon>
        <taxon>Dikarya</taxon>
        <taxon>Basidiomycota</taxon>
        <taxon>Agaricomycotina</taxon>
        <taxon>Agaricomycetes</taxon>
        <taxon>Agaricomycetidae</taxon>
        <taxon>Agaricales</taxon>
        <taxon>Marasmiineae</taxon>
        <taxon>Mycenaceae</taxon>
        <taxon>Mycena</taxon>
    </lineage>
</organism>
<protein>
    <submittedName>
        <fullName evidence="4">Copper radical oxidase</fullName>
    </submittedName>
</protein>
<reference evidence="4" key="1">
    <citation type="submission" date="2020-05" db="EMBL/GenBank/DDBJ databases">
        <title>Mycena genomes resolve the evolution of fungal bioluminescence.</title>
        <authorList>
            <person name="Tsai I.J."/>
        </authorList>
    </citation>
    <scope>NUCLEOTIDE SEQUENCE</scope>
    <source>
        <strain evidence="4">CCC161011</strain>
    </source>
</reference>
<dbReference type="PANTHER" id="PTHR32208:SF96">
    <property type="entry name" value="GLYOXAL OXIDASE"/>
    <property type="match status" value="1"/>
</dbReference>
<dbReference type="InterPro" id="IPR011043">
    <property type="entry name" value="Gal_Oxase/kelch_b-propeller"/>
</dbReference>
<dbReference type="SUPFAM" id="SSF50965">
    <property type="entry name" value="Galactose oxidase, central domain"/>
    <property type="match status" value="1"/>
</dbReference>
<dbReference type="OrthoDB" id="2019572at2759"/>
<proteinExistence type="predicted"/>
<comment type="caution">
    <text evidence="4">The sequence shown here is derived from an EMBL/GenBank/DDBJ whole genome shotgun (WGS) entry which is preliminary data.</text>
</comment>
<evidence type="ECO:0000259" key="3">
    <source>
        <dbReference type="Pfam" id="PF09118"/>
    </source>
</evidence>
<dbReference type="CDD" id="cd02851">
    <property type="entry name" value="E_set_GO_C"/>
    <property type="match status" value="1"/>
</dbReference>
<dbReference type="EMBL" id="JACAZI010000021">
    <property type="protein sequence ID" value="KAF7338079.1"/>
    <property type="molecule type" value="Genomic_DNA"/>
</dbReference>
<keyword evidence="5" id="KW-1185">Reference proteome</keyword>
<keyword evidence="1" id="KW-0732">Signal</keyword>
<accession>A0A8H7CHQ2</accession>
<evidence type="ECO:0000313" key="4">
    <source>
        <dbReference type="EMBL" id="KAF7338079.1"/>
    </source>
</evidence>
<dbReference type="InterPro" id="IPR009880">
    <property type="entry name" value="Glyoxal_oxidase_N"/>
</dbReference>
<evidence type="ECO:0000256" key="1">
    <source>
        <dbReference type="ARBA" id="ARBA00022729"/>
    </source>
</evidence>
<name>A0A8H7CHQ2_9AGAR</name>
<feature type="domain" description="Glyoxal oxidase N-terminal" evidence="2">
    <location>
        <begin position="2"/>
        <end position="263"/>
    </location>
</feature>
<gene>
    <name evidence="4" type="ORF">MVEN_02032400</name>
</gene>
<dbReference type="InterPro" id="IPR015202">
    <property type="entry name" value="GO-like_E_set"/>
</dbReference>
<dbReference type="Gene3D" id="2.130.10.80">
    <property type="entry name" value="Galactose oxidase/kelch, beta-propeller"/>
    <property type="match status" value="1"/>
</dbReference>
<dbReference type="Proteomes" id="UP000620124">
    <property type="component" value="Unassembled WGS sequence"/>
</dbReference>
<dbReference type="InterPro" id="IPR014756">
    <property type="entry name" value="Ig_E-set"/>
</dbReference>